<dbReference type="RefSeq" id="WP_138238637.1">
    <property type="nucleotide sequence ID" value="NZ_VBRY01000003.1"/>
</dbReference>
<dbReference type="InterPro" id="IPR011577">
    <property type="entry name" value="Cyt_b561_bac/Ni-Hgenase"/>
</dbReference>
<dbReference type="GO" id="GO:0022904">
    <property type="term" value="P:respiratory electron transport chain"/>
    <property type="evidence" value="ECO:0007669"/>
    <property type="project" value="InterPro"/>
</dbReference>
<evidence type="ECO:0000256" key="6">
    <source>
        <dbReference type="ARBA" id="ARBA00022692"/>
    </source>
</evidence>
<feature type="transmembrane region" description="Helical" evidence="13">
    <location>
        <begin position="144"/>
        <end position="165"/>
    </location>
</feature>
<keyword evidence="9 13" id="KW-1133">Transmembrane helix</keyword>
<gene>
    <name evidence="15" type="ORF">FEF65_04735</name>
</gene>
<dbReference type="AlphaFoldDB" id="A0A5R9GWL3"/>
<reference evidence="15 16" key="1">
    <citation type="journal article" date="2019" name="Appl. Environ. Microbiol.">
        <title>Environmental Evidence and Genomic Insight of Iron-oxidizing Bacteria Preference Towards More Corrosion Resistant Stainless Steel at Higher Salinities.</title>
        <authorList>
            <person name="Garrison C.E."/>
            <person name="Price K.A."/>
            <person name="Field E.K."/>
        </authorList>
    </citation>
    <scope>NUCLEOTIDE SEQUENCE [LARGE SCALE GENOMIC DNA]</scope>
    <source>
        <strain evidence="15 16">P3</strain>
    </source>
</reference>
<accession>A0A5R9GWL3</accession>
<comment type="caution">
    <text evidence="15">The sequence shown here is derived from an EMBL/GenBank/DDBJ whole genome shotgun (WGS) entry which is preliminary data.</text>
</comment>
<feature type="transmembrane region" description="Helical" evidence="13">
    <location>
        <begin position="54"/>
        <end position="71"/>
    </location>
</feature>
<keyword evidence="6 13" id="KW-0812">Transmembrane</keyword>
<dbReference type="Gene3D" id="1.20.950.20">
    <property type="entry name" value="Transmembrane di-heme cytochromes, Chain C"/>
    <property type="match status" value="1"/>
</dbReference>
<dbReference type="GO" id="GO:0009055">
    <property type="term" value="F:electron transfer activity"/>
    <property type="evidence" value="ECO:0007669"/>
    <property type="project" value="InterPro"/>
</dbReference>
<dbReference type="PANTHER" id="PTHR30529">
    <property type="entry name" value="CYTOCHROME B561"/>
    <property type="match status" value="1"/>
</dbReference>
<evidence type="ECO:0000256" key="8">
    <source>
        <dbReference type="ARBA" id="ARBA00022982"/>
    </source>
</evidence>
<dbReference type="SUPFAM" id="SSF81342">
    <property type="entry name" value="Transmembrane di-heme cytochromes"/>
    <property type="match status" value="1"/>
</dbReference>
<keyword evidence="10" id="KW-0408">Iron</keyword>
<comment type="cofactor">
    <cofactor evidence="1">
        <name>heme b</name>
        <dbReference type="ChEBI" id="CHEBI:60344"/>
    </cofactor>
</comment>
<comment type="similarity">
    <text evidence="12">Belongs to the cytochrome b561 family.</text>
</comment>
<protein>
    <submittedName>
        <fullName evidence="15">Cytochrome b</fullName>
    </submittedName>
</protein>
<dbReference type="InterPro" id="IPR052168">
    <property type="entry name" value="Cytochrome_b561_oxidase"/>
</dbReference>
<evidence type="ECO:0000256" key="11">
    <source>
        <dbReference type="ARBA" id="ARBA00023136"/>
    </source>
</evidence>
<keyword evidence="11 13" id="KW-0472">Membrane</keyword>
<evidence type="ECO:0000256" key="2">
    <source>
        <dbReference type="ARBA" id="ARBA00004651"/>
    </source>
</evidence>
<keyword evidence="4" id="KW-1003">Cell membrane</keyword>
<dbReference type="Pfam" id="PF01292">
    <property type="entry name" value="Ni_hydr_CYTB"/>
    <property type="match status" value="1"/>
</dbReference>
<evidence type="ECO:0000259" key="14">
    <source>
        <dbReference type="Pfam" id="PF01292"/>
    </source>
</evidence>
<organism evidence="15 16">
    <name type="scientific">Mariprofundus erugo</name>
    <dbReference type="NCBI Taxonomy" id="2528639"/>
    <lineage>
        <taxon>Bacteria</taxon>
        <taxon>Pseudomonadati</taxon>
        <taxon>Pseudomonadota</taxon>
        <taxon>Candidatius Mariprofundia</taxon>
        <taxon>Mariprofundales</taxon>
        <taxon>Mariprofundaceae</taxon>
        <taxon>Mariprofundus</taxon>
    </lineage>
</organism>
<sequence length="178" mass="20387">MFRNTATSYGWPSIALHWLMAIAIIAMFALGVWMTSLTYYDRWYHDAPELHKSIGMLLMLMLIVRFGWRLINTRPALAGQWWEQLVALAVHRLHYVLMFIVMCSGYLIPTAEGTGIDLFGWFTIPATLTFDRQQADLIGTIHRLGAWAIIGLTVLHAGAALKHHFIDRDNTLLRMFGR</sequence>
<evidence type="ECO:0000256" key="4">
    <source>
        <dbReference type="ARBA" id="ARBA00022475"/>
    </source>
</evidence>
<dbReference type="GO" id="GO:0005886">
    <property type="term" value="C:plasma membrane"/>
    <property type="evidence" value="ECO:0007669"/>
    <property type="project" value="UniProtKB-SubCell"/>
</dbReference>
<evidence type="ECO:0000256" key="13">
    <source>
        <dbReference type="SAM" id="Phobius"/>
    </source>
</evidence>
<evidence type="ECO:0000256" key="9">
    <source>
        <dbReference type="ARBA" id="ARBA00022989"/>
    </source>
</evidence>
<feature type="domain" description="Cytochrome b561 bacterial/Ni-hydrogenase" evidence="14">
    <location>
        <begin position="9"/>
        <end position="177"/>
    </location>
</feature>
<proteinExistence type="inferred from homology"/>
<dbReference type="Proteomes" id="UP000306585">
    <property type="component" value="Unassembled WGS sequence"/>
</dbReference>
<feature type="transmembrane region" description="Helical" evidence="13">
    <location>
        <begin position="12"/>
        <end position="34"/>
    </location>
</feature>
<dbReference type="GO" id="GO:0020037">
    <property type="term" value="F:heme binding"/>
    <property type="evidence" value="ECO:0007669"/>
    <property type="project" value="TreeGrafter"/>
</dbReference>
<keyword evidence="3" id="KW-0813">Transport</keyword>
<dbReference type="GO" id="GO:0046872">
    <property type="term" value="F:metal ion binding"/>
    <property type="evidence" value="ECO:0007669"/>
    <property type="project" value="UniProtKB-KW"/>
</dbReference>
<dbReference type="PANTHER" id="PTHR30529:SF1">
    <property type="entry name" value="CYTOCHROME B561 HOMOLOG 2"/>
    <property type="match status" value="1"/>
</dbReference>
<evidence type="ECO:0000256" key="7">
    <source>
        <dbReference type="ARBA" id="ARBA00022723"/>
    </source>
</evidence>
<dbReference type="EMBL" id="VBRY01000003">
    <property type="protein sequence ID" value="TLS68302.1"/>
    <property type="molecule type" value="Genomic_DNA"/>
</dbReference>
<feature type="transmembrane region" description="Helical" evidence="13">
    <location>
        <begin position="92"/>
        <end position="109"/>
    </location>
</feature>
<evidence type="ECO:0000256" key="3">
    <source>
        <dbReference type="ARBA" id="ARBA00022448"/>
    </source>
</evidence>
<keyword evidence="7" id="KW-0479">Metal-binding</keyword>
<keyword evidence="8" id="KW-0249">Electron transport</keyword>
<keyword evidence="5" id="KW-0349">Heme</keyword>
<evidence type="ECO:0000256" key="1">
    <source>
        <dbReference type="ARBA" id="ARBA00001970"/>
    </source>
</evidence>
<evidence type="ECO:0000256" key="12">
    <source>
        <dbReference type="ARBA" id="ARBA00037975"/>
    </source>
</evidence>
<name>A0A5R9GWL3_9PROT</name>
<evidence type="ECO:0000313" key="15">
    <source>
        <dbReference type="EMBL" id="TLS68302.1"/>
    </source>
</evidence>
<evidence type="ECO:0000256" key="10">
    <source>
        <dbReference type="ARBA" id="ARBA00023004"/>
    </source>
</evidence>
<comment type="subcellular location">
    <subcellularLocation>
        <location evidence="2">Cell membrane</location>
        <topology evidence="2">Multi-pass membrane protein</topology>
    </subcellularLocation>
</comment>
<keyword evidence="16" id="KW-1185">Reference proteome</keyword>
<evidence type="ECO:0000313" key="16">
    <source>
        <dbReference type="Proteomes" id="UP000306585"/>
    </source>
</evidence>
<evidence type="ECO:0000256" key="5">
    <source>
        <dbReference type="ARBA" id="ARBA00022617"/>
    </source>
</evidence>
<dbReference type="InterPro" id="IPR016174">
    <property type="entry name" value="Di-haem_cyt_TM"/>
</dbReference>